<evidence type="ECO:0000256" key="2">
    <source>
        <dbReference type="ARBA" id="ARBA00005982"/>
    </source>
</evidence>
<evidence type="ECO:0000256" key="6">
    <source>
        <dbReference type="ARBA" id="ARBA00023136"/>
    </source>
</evidence>
<dbReference type="EMBL" id="BPWL01000011">
    <property type="protein sequence ID" value="GJJ15922.1"/>
    <property type="molecule type" value="Genomic_DNA"/>
</dbReference>
<dbReference type="InterPro" id="IPR000109">
    <property type="entry name" value="POT_fam"/>
</dbReference>
<dbReference type="GO" id="GO:0071916">
    <property type="term" value="F:dipeptide transmembrane transporter activity"/>
    <property type="evidence" value="ECO:0007669"/>
    <property type="project" value="UniProtKB-ARBA"/>
</dbReference>
<reference evidence="10" key="1">
    <citation type="submission" date="2021-10" db="EMBL/GenBank/DDBJ databases">
        <title>De novo Genome Assembly of Clathrus columnatus (Basidiomycota, Fungi) Using Illumina and Nanopore Sequence Data.</title>
        <authorList>
            <person name="Ogiso-Tanaka E."/>
            <person name="Itagaki H."/>
            <person name="Hosoya T."/>
            <person name="Hosaka K."/>
        </authorList>
    </citation>
    <scope>NUCLEOTIDE SEQUENCE</scope>
    <source>
        <strain evidence="10">MO-923</strain>
    </source>
</reference>
<dbReference type="Proteomes" id="UP001050691">
    <property type="component" value="Unassembled WGS sequence"/>
</dbReference>
<dbReference type="PANTHER" id="PTHR11654">
    <property type="entry name" value="OLIGOPEPTIDE TRANSPORTER-RELATED"/>
    <property type="match status" value="1"/>
</dbReference>
<proteinExistence type="inferred from homology"/>
<keyword evidence="3 7" id="KW-0813">Transport</keyword>
<dbReference type="InterPro" id="IPR018456">
    <property type="entry name" value="PTR2_symporter_CS"/>
</dbReference>
<dbReference type="InterPro" id="IPR036259">
    <property type="entry name" value="MFS_trans_sf"/>
</dbReference>
<evidence type="ECO:0000256" key="7">
    <source>
        <dbReference type="RuleBase" id="RU003755"/>
    </source>
</evidence>
<evidence type="ECO:0000313" key="11">
    <source>
        <dbReference type="Proteomes" id="UP001050691"/>
    </source>
</evidence>
<evidence type="ECO:0000256" key="9">
    <source>
        <dbReference type="SAM" id="Phobius"/>
    </source>
</evidence>
<dbReference type="Gene3D" id="1.20.1250.20">
    <property type="entry name" value="MFS general substrate transporter like domains"/>
    <property type="match status" value="1"/>
</dbReference>
<protein>
    <submittedName>
        <fullName evidence="10">Uncharacterized protein</fullName>
    </submittedName>
</protein>
<keyword evidence="6 9" id="KW-0472">Membrane</keyword>
<accession>A0AAV5AQ43</accession>
<feature type="transmembrane region" description="Helical" evidence="9">
    <location>
        <begin position="590"/>
        <end position="611"/>
    </location>
</feature>
<organism evidence="10 11">
    <name type="scientific">Clathrus columnatus</name>
    <dbReference type="NCBI Taxonomy" id="1419009"/>
    <lineage>
        <taxon>Eukaryota</taxon>
        <taxon>Fungi</taxon>
        <taxon>Dikarya</taxon>
        <taxon>Basidiomycota</taxon>
        <taxon>Agaricomycotina</taxon>
        <taxon>Agaricomycetes</taxon>
        <taxon>Phallomycetidae</taxon>
        <taxon>Phallales</taxon>
        <taxon>Clathraceae</taxon>
        <taxon>Clathrus</taxon>
    </lineage>
</organism>
<dbReference type="PROSITE" id="PS01023">
    <property type="entry name" value="PTR2_2"/>
    <property type="match status" value="1"/>
</dbReference>
<comment type="similarity">
    <text evidence="2 7">Belongs to the major facilitator superfamily. Proton-dependent oligopeptide transporter (POT/PTR) (TC 2.A.17) family.</text>
</comment>
<feature type="transmembrane region" description="Helical" evidence="9">
    <location>
        <begin position="524"/>
        <end position="546"/>
    </location>
</feature>
<gene>
    <name evidence="10" type="ORF">Clacol_010201</name>
</gene>
<evidence type="ECO:0000256" key="1">
    <source>
        <dbReference type="ARBA" id="ARBA00004141"/>
    </source>
</evidence>
<sequence>MAVARGIDVAAVEGNLDAPALHNSVGKRHDERVDEKRSFSEEQHTNDVPDTEDYALYGEGVEFPTEEEIATLRRVADKIPIGAFAIVIVELCERFAYYGLSGPFQNYLQNPFPSGSSTGAPLNGDGGTAGALNQGQTAATGLQNMFSFLAYITPIFGGIIADSAWGRYKTITVFCVIYIIGLLIIFLTSLPVALRHGAGLPGWIIGAIVVATGTGGIKSNVSPLVADQYRKNRMFIKVLPSGERVIVDPNVTITRIYNLFYWCINVGSLSAIATTELEHNVGFWAAFLLPTLVFLGTPIVLIGARKTYHKVPPRGSVVTETFRVAKIALRGFWSNPIKYIRESRGTGVWNRAKPSYIFGEEDAKDKNTLRGKNRWLTWGVSLTSDDAFVDEVKRTAKACQIFLFFPLYWISYNQITTNLVSMAADMSLHGTPNDLFQNFDPIALIIFIPIMDILVYPGLRRMGFVARPVFRIWLGFMFGAAAMVYSAVLQHFIYKTNPCGDFASGCADANGNPTPSTITVWVQVPAYVLIAISEIFASITGLEYAYNKAPKRMKSLVMACFLFTTAIGNVRSERALNASLSAVAVDPKLVGNYTGIAIATFIAGMAFYMLFYKRDREEETENLIGTGKRYDSAETLTNDNSKTTTTSPA</sequence>
<comment type="caution">
    <text evidence="10">The sequence shown here is derived from an EMBL/GenBank/DDBJ whole genome shotgun (WGS) entry which is preliminary data.</text>
</comment>
<evidence type="ECO:0000256" key="4">
    <source>
        <dbReference type="ARBA" id="ARBA00022692"/>
    </source>
</evidence>
<evidence type="ECO:0000313" key="10">
    <source>
        <dbReference type="EMBL" id="GJJ15922.1"/>
    </source>
</evidence>
<dbReference type="SUPFAM" id="SSF103473">
    <property type="entry name" value="MFS general substrate transporter"/>
    <property type="match status" value="1"/>
</dbReference>
<feature type="transmembrane region" description="Helical" evidence="9">
    <location>
        <begin position="259"/>
        <end position="277"/>
    </location>
</feature>
<feature type="transmembrane region" description="Helical" evidence="9">
    <location>
        <begin position="283"/>
        <end position="304"/>
    </location>
</feature>
<feature type="region of interest" description="Disordered" evidence="8">
    <location>
        <begin position="20"/>
        <end position="53"/>
    </location>
</feature>
<name>A0AAV5AQ43_9AGAM</name>
<feature type="compositionally biased region" description="Basic and acidic residues" evidence="8">
    <location>
        <begin position="27"/>
        <end position="47"/>
    </location>
</feature>
<feature type="transmembrane region" description="Helical" evidence="9">
    <location>
        <begin position="145"/>
        <end position="164"/>
    </location>
</feature>
<dbReference type="GO" id="GO:0005886">
    <property type="term" value="C:plasma membrane"/>
    <property type="evidence" value="ECO:0007669"/>
    <property type="project" value="UniProtKB-ARBA"/>
</dbReference>
<feature type="transmembrane region" description="Helical" evidence="9">
    <location>
        <begin position="171"/>
        <end position="194"/>
    </location>
</feature>
<evidence type="ECO:0000256" key="5">
    <source>
        <dbReference type="ARBA" id="ARBA00022989"/>
    </source>
</evidence>
<feature type="transmembrane region" description="Helical" evidence="9">
    <location>
        <begin position="471"/>
        <end position="493"/>
    </location>
</feature>
<keyword evidence="11" id="KW-1185">Reference proteome</keyword>
<dbReference type="FunFam" id="1.20.1250.20:FF:000085">
    <property type="entry name" value="MFS peptide transporter Ptr2"/>
    <property type="match status" value="1"/>
</dbReference>
<feature type="transmembrane region" description="Helical" evidence="9">
    <location>
        <begin position="553"/>
        <end position="570"/>
    </location>
</feature>
<feature type="transmembrane region" description="Helical" evidence="9">
    <location>
        <begin position="441"/>
        <end position="459"/>
    </location>
</feature>
<feature type="transmembrane region" description="Helical" evidence="9">
    <location>
        <begin position="200"/>
        <end position="221"/>
    </location>
</feature>
<dbReference type="AlphaFoldDB" id="A0AAV5AQ43"/>
<comment type="subcellular location">
    <subcellularLocation>
        <location evidence="1 7">Membrane</location>
        <topology evidence="1 7">Multi-pass membrane protein</topology>
    </subcellularLocation>
</comment>
<evidence type="ECO:0000256" key="8">
    <source>
        <dbReference type="SAM" id="MobiDB-lite"/>
    </source>
</evidence>
<keyword evidence="4 7" id="KW-0812">Transmembrane</keyword>
<evidence type="ECO:0000256" key="3">
    <source>
        <dbReference type="ARBA" id="ARBA00022448"/>
    </source>
</evidence>
<feature type="transmembrane region" description="Helical" evidence="9">
    <location>
        <begin position="401"/>
        <end position="421"/>
    </location>
</feature>
<keyword evidence="5 9" id="KW-1133">Transmembrane helix</keyword>
<dbReference type="Pfam" id="PF00854">
    <property type="entry name" value="PTR2"/>
    <property type="match status" value="1"/>
</dbReference>